<dbReference type="GO" id="GO:0006011">
    <property type="term" value="P:UDP-alpha-D-glucose metabolic process"/>
    <property type="evidence" value="ECO:0007669"/>
    <property type="project" value="InterPro"/>
</dbReference>
<organism evidence="4">
    <name type="scientific">freshwater metagenome</name>
    <dbReference type="NCBI Taxonomy" id="449393"/>
    <lineage>
        <taxon>unclassified sequences</taxon>
        <taxon>metagenomes</taxon>
        <taxon>ecological metagenomes</taxon>
    </lineage>
</organism>
<proteinExistence type="inferred from homology"/>
<dbReference type="Gene3D" id="3.90.550.10">
    <property type="entry name" value="Spore Coat Polysaccharide Biosynthesis Protein SpsA, Chain A"/>
    <property type="match status" value="1"/>
</dbReference>
<dbReference type="InterPro" id="IPR016267">
    <property type="entry name" value="UDPGP_trans"/>
</dbReference>
<keyword evidence="2" id="KW-0808">Transferase</keyword>
<evidence type="ECO:0000256" key="1">
    <source>
        <dbReference type="ARBA" id="ARBA00010401"/>
    </source>
</evidence>
<sequence>MSAQGIAAAVEKLRADGAGEAAVTSFRRSAERLAAGETGLLAERDLEPVTELPDAAALPLPGPEVAGLLDTTVVIKLNGGLGTSMGVTRAKSLLEVKDGQSFLDICAAQVLALRAAYEPAPRLPLVLMNSFATRADSLAALAQHGELSADLPADLVQGRVPKLLDDGTLAPVAWPADPGLEWAPPGHGNLYPSLVTSGLLERLLARGYRHAFVSNADNLGAVLDPAILAWMAAEGLPFVMEVADRTAADRKGGHLARRVGGGLVLREIAQTAAEDLAAFQDTGRHSFFNTNSIWLDLRALAAVLERDGGLELPMIVNRKTVDPRDAASPAVVQLESAMGAAIDAFPGAQAIRVPRSRFVPVKTTDDLLVLRSDAYRLGAGARIELAPGRGGAPLVRLDPEHFRLLTDFEARLPAGVPSLVACDALTVSGDVRFGADVTVRGSVTVDGPQAVPDGALLEG</sequence>
<evidence type="ECO:0000256" key="3">
    <source>
        <dbReference type="ARBA" id="ARBA00022695"/>
    </source>
</evidence>
<evidence type="ECO:0000313" key="4">
    <source>
        <dbReference type="EMBL" id="CAB4943123.1"/>
    </source>
</evidence>
<dbReference type="Pfam" id="PF01704">
    <property type="entry name" value="UDPGP"/>
    <property type="match status" value="1"/>
</dbReference>
<gene>
    <name evidence="4" type="ORF">UFOPK3674_01946</name>
</gene>
<dbReference type="Gene3D" id="2.160.10.10">
    <property type="entry name" value="Hexapeptide repeat proteins"/>
    <property type="match status" value="1"/>
</dbReference>
<dbReference type="SUPFAM" id="SSF53448">
    <property type="entry name" value="Nucleotide-diphospho-sugar transferases"/>
    <property type="match status" value="1"/>
</dbReference>
<keyword evidence="3" id="KW-0548">Nucleotidyltransferase</keyword>
<dbReference type="AlphaFoldDB" id="A0A6J7JJ53"/>
<dbReference type="GO" id="GO:0003983">
    <property type="term" value="F:UTP:glucose-1-phosphate uridylyltransferase activity"/>
    <property type="evidence" value="ECO:0007669"/>
    <property type="project" value="InterPro"/>
</dbReference>
<accession>A0A6J7JJ53</accession>
<reference evidence="4" key="1">
    <citation type="submission" date="2020-05" db="EMBL/GenBank/DDBJ databases">
        <authorList>
            <person name="Chiriac C."/>
            <person name="Salcher M."/>
            <person name="Ghai R."/>
            <person name="Kavagutti S V."/>
        </authorList>
    </citation>
    <scope>NUCLEOTIDE SEQUENCE</scope>
</reference>
<protein>
    <submittedName>
        <fullName evidence="4">Unannotated protein</fullName>
    </submittedName>
</protein>
<dbReference type="PIRSF" id="PIRSF000806">
    <property type="entry name" value="UDPGP"/>
    <property type="match status" value="1"/>
</dbReference>
<name>A0A6J7JJ53_9ZZZZ</name>
<comment type="similarity">
    <text evidence="1">Belongs to the UDPGP type 1 family.</text>
</comment>
<evidence type="ECO:0000256" key="2">
    <source>
        <dbReference type="ARBA" id="ARBA00022679"/>
    </source>
</evidence>
<dbReference type="InterPro" id="IPR002618">
    <property type="entry name" value="UDPGP_fam"/>
</dbReference>
<dbReference type="PANTHER" id="PTHR43511">
    <property type="match status" value="1"/>
</dbReference>
<dbReference type="EMBL" id="CAFBMX010000012">
    <property type="protein sequence ID" value="CAB4943123.1"/>
    <property type="molecule type" value="Genomic_DNA"/>
</dbReference>
<dbReference type="InterPro" id="IPR029044">
    <property type="entry name" value="Nucleotide-diphossugar_trans"/>
</dbReference>